<dbReference type="RefSeq" id="WP_259539962.1">
    <property type="nucleotide sequence ID" value="NZ_JANLCJ010000005.1"/>
</dbReference>
<dbReference type="PANTHER" id="PTHR12829:SF7">
    <property type="entry name" value="N6-ADENOSINE-METHYLTRANSFERASE CATALYTIC SUBUNIT"/>
    <property type="match status" value="1"/>
</dbReference>
<dbReference type="SUPFAM" id="SSF53335">
    <property type="entry name" value="S-adenosyl-L-methionine-dependent methyltransferases"/>
    <property type="match status" value="1"/>
</dbReference>
<proteinExistence type="inferred from homology"/>
<gene>
    <name evidence="5" type="ORF">N1032_15020</name>
</gene>
<comment type="similarity">
    <text evidence="4">Belongs to the MT-A70-like family.</text>
</comment>
<reference evidence="5" key="1">
    <citation type="submission" date="2022-08" db="EMBL/GenBank/DDBJ databases">
        <authorList>
            <person name="Deng Y."/>
            <person name="Han X.-F."/>
            <person name="Zhang Y.-Q."/>
        </authorList>
    </citation>
    <scope>NUCLEOTIDE SEQUENCE</scope>
    <source>
        <strain evidence="5">CPCC 203386</strain>
    </source>
</reference>
<evidence type="ECO:0000313" key="6">
    <source>
        <dbReference type="Proteomes" id="UP001165586"/>
    </source>
</evidence>
<protein>
    <submittedName>
        <fullName evidence="5">MT-A70 family methyltransferase</fullName>
    </submittedName>
</protein>
<dbReference type="GO" id="GO:0032259">
    <property type="term" value="P:methylation"/>
    <property type="evidence" value="ECO:0007669"/>
    <property type="project" value="UniProtKB-KW"/>
</dbReference>
<keyword evidence="6" id="KW-1185">Reference proteome</keyword>
<dbReference type="InterPro" id="IPR029063">
    <property type="entry name" value="SAM-dependent_MTases_sf"/>
</dbReference>
<name>A0ABT2H528_9MICO</name>
<evidence type="ECO:0000256" key="2">
    <source>
        <dbReference type="ARBA" id="ARBA00022679"/>
    </source>
</evidence>
<organism evidence="5 6">
    <name type="scientific">Herbiconiux daphne</name>
    <dbReference type="NCBI Taxonomy" id="2970914"/>
    <lineage>
        <taxon>Bacteria</taxon>
        <taxon>Bacillati</taxon>
        <taxon>Actinomycetota</taxon>
        <taxon>Actinomycetes</taxon>
        <taxon>Micrococcales</taxon>
        <taxon>Microbacteriaceae</taxon>
        <taxon>Herbiconiux</taxon>
    </lineage>
</organism>
<dbReference type="InterPro" id="IPR007757">
    <property type="entry name" value="MT-A70-like"/>
</dbReference>
<dbReference type="EMBL" id="JANLCJ010000005">
    <property type="protein sequence ID" value="MCS5735055.1"/>
    <property type="molecule type" value="Genomic_DNA"/>
</dbReference>
<sequence>MTETHQQDTWRTILLDFPWPGQGGDKHYNTEPLDRLRRFPLKDLVDPTGCHVWFWTTNRYLKESYEILEAAGLTVRSPLTWVKFRLGLSGRYSLRNSTEHLLFATKGKLELGNHSTPTWLNAPVGAHSDKPGAAYELITAISPSPRLELFARQHRPEWDDVWGDEVESTITIPGWPVPSDFTKEEGTR</sequence>
<keyword evidence="1 5" id="KW-0489">Methyltransferase</keyword>
<keyword evidence="3" id="KW-0949">S-adenosyl-L-methionine</keyword>
<keyword evidence="2" id="KW-0808">Transferase</keyword>
<evidence type="ECO:0000313" key="5">
    <source>
        <dbReference type="EMBL" id="MCS5735055.1"/>
    </source>
</evidence>
<dbReference type="PROSITE" id="PS51143">
    <property type="entry name" value="MT_A70"/>
    <property type="match status" value="1"/>
</dbReference>
<dbReference type="Pfam" id="PF05063">
    <property type="entry name" value="MT-A70"/>
    <property type="match status" value="1"/>
</dbReference>
<dbReference type="Proteomes" id="UP001165586">
    <property type="component" value="Unassembled WGS sequence"/>
</dbReference>
<accession>A0ABT2H528</accession>
<evidence type="ECO:0000256" key="4">
    <source>
        <dbReference type="PROSITE-ProRule" id="PRU00489"/>
    </source>
</evidence>
<evidence type="ECO:0000256" key="3">
    <source>
        <dbReference type="ARBA" id="ARBA00022691"/>
    </source>
</evidence>
<dbReference type="GO" id="GO:0008168">
    <property type="term" value="F:methyltransferase activity"/>
    <property type="evidence" value="ECO:0007669"/>
    <property type="project" value="UniProtKB-KW"/>
</dbReference>
<dbReference type="PANTHER" id="PTHR12829">
    <property type="entry name" value="N6-ADENOSINE-METHYLTRANSFERASE"/>
    <property type="match status" value="1"/>
</dbReference>
<comment type="caution">
    <text evidence="5">The sequence shown here is derived from an EMBL/GenBank/DDBJ whole genome shotgun (WGS) entry which is preliminary data.</text>
</comment>
<evidence type="ECO:0000256" key="1">
    <source>
        <dbReference type="ARBA" id="ARBA00022603"/>
    </source>
</evidence>